<evidence type="ECO:0000313" key="1">
    <source>
        <dbReference type="EMBL" id="CAH2061244.1"/>
    </source>
</evidence>
<sequence length="190" mass="22068">MVVQVKRDLTRGPWVWPILINLRPTAYMVTWHQQYGVPRQVKVSEVLVGTRLGFCQYQERVYQELLAEILQQPISIARRRDGLTRLVAKSLLEVFFYLLACHDESSSHWCQNEDLWHKAKGVISRETIFFFLGPIPTGSRLSEEIGFWAQAIHNTMLILFIAERTLPYSPHTVFPKFDQPQLAQKGLMKA</sequence>
<proteinExistence type="predicted"/>
<name>A0AAU9SE23_THLAR</name>
<dbReference type="EMBL" id="OU466860">
    <property type="protein sequence ID" value="CAH2061244.1"/>
    <property type="molecule type" value="Genomic_DNA"/>
</dbReference>
<dbReference type="Proteomes" id="UP000836841">
    <property type="component" value="Chromosome 4"/>
</dbReference>
<reference evidence="1 2" key="1">
    <citation type="submission" date="2022-03" db="EMBL/GenBank/DDBJ databases">
        <authorList>
            <person name="Nunn A."/>
            <person name="Chopra R."/>
            <person name="Nunn A."/>
            <person name="Contreras Garrido A."/>
        </authorList>
    </citation>
    <scope>NUCLEOTIDE SEQUENCE [LARGE SCALE GENOMIC DNA]</scope>
</reference>
<evidence type="ECO:0000313" key="2">
    <source>
        <dbReference type="Proteomes" id="UP000836841"/>
    </source>
</evidence>
<keyword evidence="2" id="KW-1185">Reference proteome</keyword>
<gene>
    <name evidence="1" type="ORF">TAV2_LOCUS14589</name>
</gene>
<protein>
    <submittedName>
        <fullName evidence="1">Uncharacterized protein</fullName>
    </submittedName>
</protein>
<accession>A0AAU9SE23</accession>
<organism evidence="1 2">
    <name type="scientific">Thlaspi arvense</name>
    <name type="common">Field penny-cress</name>
    <dbReference type="NCBI Taxonomy" id="13288"/>
    <lineage>
        <taxon>Eukaryota</taxon>
        <taxon>Viridiplantae</taxon>
        <taxon>Streptophyta</taxon>
        <taxon>Embryophyta</taxon>
        <taxon>Tracheophyta</taxon>
        <taxon>Spermatophyta</taxon>
        <taxon>Magnoliopsida</taxon>
        <taxon>eudicotyledons</taxon>
        <taxon>Gunneridae</taxon>
        <taxon>Pentapetalae</taxon>
        <taxon>rosids</taxon>
        <taxon>malvids</taxon>
        <taxon>Brassicales</taxon>
        <taxon>Brassicaceae</taxon>
        <taxon>Thlaspideae</taxon>
        <taxon>Thlaspi</taxon>
    </lineage>
</organism>
<dbReference type="AlphaFoldDB" id="A0AAU9SE23"/>